<evidence type="ECO:0000256" key="5">
    <source>
        <dbReference type="ARBA" id="ARBA00022989"/>
    </source>
</evidence>
<keyword evidence="3" id="KW-1003">Cell membrane</keyword>
<comment type="subcellular location">
    <subcellularLocation>
        <location evidence="1">Cell membrane</location>
    </subcellularLocation>
</comment>
<dbReference type="Pfam" id="PF01130">
    <property type="entry name" value="CD36"/>
    <property type="match status" value="1"/>
</dbReference>
<keyword evidence="6 8" id="KW-0472">Membrane</keyword>
<evidence type="ECO:0000256" key="2">
    <source>
        <dbReference type="ARBA" id="ARBA00010532"/>
    </source>
</evidence>
<evidence type="ECO:0000256" key="7">
    <source>
        <dbReference type="ARBA" id="ARBA00023180"/>
    </source>
</evidence>
<dbReference type="AlphaFoldDB" id="A0A1I8NTR6"/>
<sequence length="607" mass="68341">MKLFASTSSRTANALKFAALGMTLTSLAVVIIVLDPLKMIVDWQLTLKPGTLLYHLWRAPPLELFISVYVFNVTNLDAFVQGIDTKLKVEEVGPYVYQEMLTNQNVTFNANDTVTFRPVRQVKFRSDKSIGDPMKDMIIAPNIPYMGATAAASTLSTIAALGVSALTRQIGSKAMLHMSVHEYLWGYEDHLVSLASRFVPSFINFERFGILERIFNEGENMVTMKLPSKNKKEPQQGATGEETELPDYALDTWNGGKTIKFWTKRGANITNCNGIRGAYDVTLFPRSIKKGQTFRFYRKAFCRTLPMTFTTTGKIDGIDAYHFELDDKAFDSNWTDVNSSCFCTNKKCLKKGLASITPCYYNIPLAISFPHFLNADPSLLEPIEGLSPNKEKHGSNFALQPQLGIPMRAIMRFQVNLMVDDIKFSRDMTRFRNKVLPLVWLEIAVHDLTPGLKFLTKSIFNICPYLQYFAIVAFFVGGLALVATSMVRIFRIPTSTLTSTAAKVATTLIPVGSNNGSCNKMLALAEETKKKARQLQKAHVNFSPLLPLTQIPLDPTRGEEQEQLLEMEPELGEQQELLDMEMEMELELAKRLRRTSTTFTLPEFMRQ</sequence>
<keyword evidence="4 8" id="KW-0812">Transmembrane</keyword>
<feature type="transmembrane region" description="Helical" evidence="8">
    <location>
        <begin position="465"/>
        <end position="487"/>
    </location>
</feature>
<dbReference type="Proteomes" id="UP000095300">
    <property type="component" value="Unassembled WGS sequence"/>
</dbReference>
<comment type="similarity">
    <text evidence="2">Belongs to the CD36 family.</text>
</comment>
<dbReference type="PANTHER" id="PTHR11923:SF104">
    <property type="entry name" value="FI07620P"/>
    <property type="match status" value="1"/>
</dbReference>
<proteinExistence type="inferred from homology"/>
<protein>
    <recommendedName>
        <fullName evidence="11">Scavenger receptor class B member 1-like</fullName>
    </recommendedName>
</protein>
<accession>A0A1I8NTR6</accession>
<dbReference type="GO" id="GO:0005044">
    <property type="term" value="F:scavenger receptor activity"/>
    <property type="evidence" value="ECO:0007669"/>
    <property type="project" value="TreeGrafter"/>
</dbReference>
<dbReference type="EnsemblMetazoa" id="SCAU001950-RA">
    <property type="protein sequence ID" value="SCAU001950-PA"/>
    <property type="gene ID" value="SCAU001950"/>
</dbReference>
<evidence type="ECO:0000313" key="10">
    <source>
        <dbReference type="Proteomes" id="UP000095300"/>
    </source>
</evidence>
<evidence type="ECO:0008006" key="11">
    <source>
        <dbReference type="Google" id="ProtNLM"/>
    </source>
</evidence>
<organism evidence="9 10">
    <name type="scientific">Stomoxys calcitrans</name>
    <name type="common">Stable fly</name>
    <name type="synonym">Conops calcitrans</name>
    <dbReference type="NCBI Taxonomy" id="35570"/>
    <lineage>
        <taxon>Eukaryota</taxon>
        <taxon>Metazoa</taxon>
        <taxon>Ecdysozoa</taxon>
        <taxon>Arthropoda</taxon>
        <taxon>Hexapoda</taxon>
        <taxon>Insecta</taxon>
        <taxon>Pterygota</taxon>
        <taxon>Neoptera</taxon>
        <taxon>Endopterygota</taxon>
        <taxon>Diptera</taxon>
        <taxon>Brachycera</taxon>
        <taxon>Muscomorpha</taxon>
        <taxon>Muscoidea</taxon>
        <taxon>Muscidae</taxon>
        <taxon>Stomoxys</taxon>
    </lineage>
</organism>
<evidence type="ECO:0000313" key="9">
    <source>
        <dbReference type="EnsemblMetazoa" id="SCAU001950-PA"/>
    </source>
</evidence>
<dbReference type="GO" id="GO:0005737">
    <property type="term" value="C:cytoplasm"/>
    <property type="evidence" value="ECO:0007669"/>
    <property type="project" value="TreeGrafter"/>
</dbReference>
<dbReference type="GO" id="GO:0005886">
    <property type="term" value="C:plasma membrane"/>
    <property type="evidence" value="ECO:0007669"/>
    <property type="project" value="UniProtKB-SubCell"/>
</dbReference>
<gene>
    <name evidence="9" type="primary">106082134</name>
</gene>
<evidence type="ECO:0000256" key="6">
    <source>
        <dbReference type="ARBA" id="ARBA00023136"/>
    </source>
</evidence>
<evidence type="ECO:0000256" key="1">
    <source>
        <dbReference type="ARBA" id="ARBA00004236"/>
    </source>
</evidence>
<feature type="transmembrane region" description="Helical" evidence="8">
    <location>
        <begin position="12"/>
        <end position="34"/>
    </location>
</feature>
<evidence type="ECO:0000256" key="4">
    <source>
        <dbReference type="ARBA" id="ARBA00022692"/>
    </source>
</evidence>
<keyword evidence="5 8" id="KW-1133">Transmembrane helix</keyword>
<dbReference type="OrthoDB" id="18585at2759"/>
<dbReference type="VEuPathDB" id="VectorBase:SCAU001950"/>
<name>A0A1I8NTR6_STOCA</name>
<dbReference type="PANTHER" id="PTHR11923">
    <property type="entry name" value="SCAVENGER RECEPTOR CLASS B TYPE-1 SR-B1"/>
    <property type="match status" value="1"/>
</dbReference>
<dbReference type="InterPro" id="IPR002159">
    <property type="entry name" value="CD36_fam"/>
</dbReference>
<dbReference type="STRING" id="35570.A0A1I8NTR6"/>
<reference evidence="9" key="1">
    <citation type="submission" date="2020-05" db="UniProtKB">
        <authorList>
            <consortium name="EnsemblMetazoa"/>
        </authorList>
    </citation>
    <scope>IDENTIFICATION</scope>
    <source>
        <strain evidence="9">USDA</strain>
    </source>
</reference>
<keyword evidence="7" id="KW-0325">Glycoprotein</keyword>
<evidence type="ECO:0000256" key="8">
    <source>
        <dbReference type="SAM" id="Phobius"/>
    </source>
</evidence>
<keyword evidence="10" id="KW-1185">Reference proteome</keyword>
<dbReference type="PRINTS" id="PR01609">
    <property type="entry name" value="CD36FAMILY"/>
</dbReference>
<evidence type="ECO:0000256" key="3">
    <source>
        <dbReference type="ARBA" id="ARBA00022475"/>
    </source>
</evidence>